<feature type="transmembrane region" description="Helical" evidence="9">
    <location>
        <begin position="90"/>
        <end position="110"/>
    </location>
</feature>
<dbReference type="PANTHER" id="PTHR38686">
    <property type="entry name" value="APOLIPOPROTEIN N-ACYLTRANSFERASE"/>
    <property type="match status" value="1"/>
</dbReference>
<keyword evidence="11" id="KW-0449">Lipoprotein</keyword>
<keyword evidence="5 9" id="KW-0812">Transmembrane</keyword>
<dbReference type="SUPFAM" id="SSF56317">
    <property type="entry name" value="Carbon-nitrogen hydrolase"/>
    <property type="match status" value="1"/>
</dbReference>
<keyword evidence="4 9" id="KW-0808">Transferase</keyword>
<dbReference type="InterPro" id="IPR045378">
    <property type="entry name" value="LNT_N"/>
</dbReference>
<sequence>MNFTSFRYNKNIPILLLLAVFGGICLQAGFWGKGWVMLGFMGWVCLWQAEKILKETFLKRNFLRRLLVAFLFLFVWNVVATWWVRITGALWVISVANSLVMLVPLVFWWWVRKFFAEKYEKWLFIPIWISFEFAHHHWQLTWVWLTLGNTFLYQNEWVQWYEYTGVWGGSLWILLVNVVFWEIKEAFSIKKIAFLVALLAFPITFSWILREQKLLPTQKLNVVLVQPNIDPFTEKFNDCPRFIPFAKQAQILVDLTLQKFDKNADLVVFPETALDENFDERWVRKYPTFQKIDSLQQKLNVPVLLGVSTRIFTKEKSSPTSQYAPLSNAYYEDFNTALLLQKDTMFWYKKMILVPGVETIPFPEYTIFLKDFISDIGASFFLLGVGKEISTFPTSKAQIAPIICYESMYGEFLSKFVQKGADLLCTITNDGWLGDTEWQKHHLYLGALRCIETRREMLHCSNMGASAVIDVWGKVRSEIPYNQRTSMKAIAFTYQEKTFYTHYGDFLPKIALSFVGVIFLASLVRFFQKKLK</sequence>
<dbReference type="InterPro" id="IPR004563">
    <property type="entry name" value="Apolipo_AcylTrfase"/>
</dbReference>
<organism evidence="11 12">
    <name type="scientific">Raineya orbicola</name>
    <dbReference type="NCBI Taxonomy" id="2016530"/>
    <lineage>
        <taxon>Bacteria</taxon>
        <taxon>Pseudomonadati</taxon>
        <taxon>Bacteroidota</taxon>
        <taxon>Cytophagia</taxon>
        <taxon>Cytophagales</taxon>
        <taxon>Raineyaceae</taxon>
        <taxon>Raineya</taxon>
    </lineage>
</organism>
<accession>A0A2N3IJ91</accession>
<gene>
    <name evidence="9" type="primary">lnt</name>
    <name evidence="11" type="ORF">Rain11_0630</name>
</gene>
<dbReference type="HAMAP" id="MF_01148">
    <property type="entry name" value="Lnt"/>
    <property type="match status" value="1"/>
</dbReference>
<dbReference type="InterPro" id="IPR003010">
    <property type="entry name" value="C-N_Hydrolase"/>
</dbReference>
<dbReference type="Proteomes" id="UP000233387">
    <property type="component" value="Unassembled WGS sequence"/>
</dbReference>
<evidence type="ECO:0000256" key="6">
    <source>
        <dbReference type="ARBA" id="ARBA00022989"/>
    </source>
</evidence>
<evidence type="ECO:0000256" key="1">
    <source>
        <dbReference type="ARBA" id="ARBA00004651"/>
    </source>
</evidence>
<feature type="transmembrane region" description="Helical" evidence="9">
    <location>
        <begin position="506"/>
        <end position="527"/>
    </location>
</feature>
<dbReference type="PANTHER" id="PTHR38686:SF1">
    <property type="entry name" value="APOLIPOPROTEIN N-ACYLTRANSFERASE"/>
    <property type="match status" value="1"/>
</dbReference>
<comment type="function">
    <text evidence="9">Catalyzes the phospholipid dependent N-acylation of the N-terminal cysteine of apolipoprotein, the last step in lipoprotein maturation.</text>
</comment>
<dbReference type="Pfam" id="PF00795">
    <property type="entry name" value="CN_hydrolase"/>
    <property type="match status" value="1"/>
</dbReference>
<comment type="pathway">
    <text evidence="9">Protein modification; lipoprotein biosynthesis (N-acyl transfer).</text>
</comment>
<dbReference type="CDD" id="cd07571">
    <property type="entry name" value="ALP_N-acyl_transferase"/>
    <property type="match status" value="1"/>
</dbReference>
<comment type="caution">
    <text evidence="11">The sequence shown here is derived from an EMBL/GenBank/DDBJ whole genome shotgun (WGS) entry which is preliminary data.</text>
</comment>
<feature type="domain" description="CN hydrolase" evidence="10">
    <location>
        <begin position="220"/>
        <end position="499"/>
    </location>
</feature>
<dbReference type="EC" id="2.3.1.269" evidence="9"/>
<dbReference type="PROSITE" id="PS50263">
    <property type="entry name" value="CN_HYDROLASE"/>
    <property type="match status" value="1"/>
</dbReference>
<evidence type="ECO:0000256" key="3">
    <source>
        <dbReference type="ARBA" id="ARBA00022475"/>
    </source>
</evidence>
<keyword evidence="8 9" id="KW-0012">Acyltransferase</keyword>
<keyword evidence="6 9" id="KW-1133">Transmembrane helix</keyword>
<comment type="subcellular location">
    <subcellularLocation>
        <location evidence="1 9">Cell membrane</location>
        <topology evidence="1 9">Multi-pass membrane protein</topology>
    </subcellularLocation>
</comment>
<dbReference type="GO" id="GO:0042158">
    <property type="term" value="P:lipoprotein biosynthetic process"/>
    <property type="evidence" value="ECO:0007669"/>
    <property type="project" value="UniProtKB-UniRule"/>
</dbReference>
<dbReference type="Pfam" id="PF20154">
    <property type="entry name" value="LNT_N"/>
    <property type="match status" value="1"/>
</dbReference>
<comment type="catalytic activity">
    <reaction evidence="9">
        <text>N-terminal S-1,2-diacyl-sn-glyceryl-L-cysteinyl-[lipoprotein] + a glycerophospholipid = N-acyl-S-1,2-diacyl-sn-glyceryl-L-cysteinyl-[lipoprotein] + a 2-acyl-sn-glycero-3-phospholipid + H(+)</text>
        <dbReference type="Rhea" id="RHEA:48228"/>
        <dbReference type="Rhea" id="RHEA-COMP:14681"/>
        <dbReference type="Rhea" id="RHEA-COMP:14684"/>
        <dbReference type="ChEBI" id="CHEBI:15378"/>
        <dbReference type="ChEBI" id="CHEBI:136912"/>
        <dbReference type="ChEBI" id="CHEBI:140656"/>
        <dbReference type="ChEBI" id="CHEBI:140657"/>
        <dbReference type="ChEBI" id="CHEBI:140660"/>
        <dbReference type="EC" id="2.3.1.269"/>
    </reaction>
</comment>
<reference evidence="11 12" key="1">
    <citation type="submission" date="2017-06" db="EMBL/GenBank/DDBJ databases">
        <title>Raineya orbicola gen. nov., sp. nov. a slightly thermophilic bacterium of the phylum Bacteroidetes and the description of Raineyaceae fam. nov.</title>
        <authorList>
            <person name="Albuquerque L."/>
            <person name="Polonia A.R.M."/>
            <person name="Barroso C."/>
            <person name="Froufe H.J.C."/>
            <person name="Lage O."/>
            <person name="Lobo-Da-Cunha A."/>
            <person name="Egas C."/>
            <person name="Da Costa M.S."/>
        </authorList>
    </citation>
    <scope>NUCLEOTIDE SEQUENCE [LARGE SCALE GENOMIC DNA]</scope>
    <source>
        <strain evidence="11 12">SPSPC-11</strain>
    </source>
</reference>
<evidence type="ECO:0000256" key="9">
    <source>
        <dbReference type="HAMAP-Rule" id="MF_01148"/>
    </source>
</evidence>
<feature type="transmembrane region" description="Helical" evidence="9">
    <location>
        <begin position="12"/>
        <end position="29"/>
    </location>
</feature>
<dbReference type="UniPathway" id="UPA00666"/>
<keyword evidence="3 9" id="KW-1003">Cell membrane</keyword>
<name>A0A2N3IJ91_9BACT</name>
<dbReference type="GO" id="GO:0016410">
    <property type="term" value="F:N-acyltransferase activity"/>
    <property type="evidence" value="ECO:0007669"/>
    <property type="project" value="UniProtKB-UniRule"/>
</dbReference>
<dbReference type="EMBL" id="NKXO01000007">
    <property type="protein sequence ID" value="PKQ70402.1"/>
    <property type="molecule type" value="Genomic_DNA"/>
</dbReference>
<evidence type="ECO:0000313" key="12">
    <source>
        <dbReference type="Proteomes" id="UP000233387"/>
    </source>
</evidence>
<evidence type="ECO:0000313" key="11">
    <source>
        <dbReference type="EMBL" id="PKQ70402.1"/>
    </source>
</evidence>
<evidence type="ECO:0000259" key="10">
    <source>
        <dbReference type="PROSITE" id="PS50263"/>
    </source>
</evidence>
<keyword evidence="7 9" id="KW-0472">Membrane</keyword>
<proteinExistence type="inferred from homology"/>
<evidence type="ECO:0000256" key="5">
    <source>
        <dbReference type="ARBA" id="ARBA00022692"/>
    </source>
</evidence>
<feature type="transmembrane region" description="Helical" evidence="9">
    <location>
        <begin position="65"/>
        <end position="84"/>
    </location>
</feature>
<dbReference type="Gene3D" id="3.60.110.10">
    <property type="entry name" value="Carbon-nitrogen hydrolase"/>
    <property type="match status" value="1"/>
</dbReference>
<comment type="similarity">
    <text evidence="2 9">Belongs to the CN hydrolase family. Apolipoprotein N-acyltransferase subfamily.</text>
</comment>
<feature type="transmembrane region" description="Helical" evidence="9">
    <location>
        <begin position="160"/>
        <end position="180"/>
    </location>
</feature>
<feature type="transmembrane region" description="Helical" evidence="9">
    <location>
        <begin position="192"/>
        <end position="209"/>
    </location>
</feature>
<dbReference type="InterPro" id="IPR036526">
    <property type="entry name" value="C-N_Hydrolase_sf"/>
</dbReference>
<keyword evidence="12" id="KW-1185">Reference proteome</keyword>
<evidence type="ECO:0000256" key="8">
    <source>
        <dbReference type="ARBA" id="ARBA00023315"/>
    </source>
</evidence>
<dbReference type="AlphaFoldDB" id="A0A2N3IJ91"/>
<dbReference type="GO" id="GO:0005886">
    <property type="term" value="C:plasma membrane"/>
    <property type="evidence" value="ECO:0007669"/>
    <property type="project" value="UniProtKB-SubCell"/>
</dbReference>
<evidence type="ECO:0000256" key="7">
    <source>
        <dbReference type="ARBA" id="ARBA00023136"/>
    </source>
</evidence>
<evidence type="ECO:0000256" key="4">
    <source>
        <dbReference type="ARBA" id="ARBA00022679"/>
    </source>
</evidence>
<protein>
    <recommendedName>
        <fullName evidence="9">Apolipoprotein N-acyltransferase</fullName>
        <shortName evidence="9">ALP N-acyltransferase</shortName>
        <ecNumber evidence="9">2.3.1.269</ecNumber>
    </recommendedName>
</protein>
<dbReference type="NCBIfam" id="TIGR00546">
    <property type="entry name" value="lnt"/>
    <property type="match status" value="1"/>
</dbReference>
<evidence type="ECO:0000256" key="2">
    <source>
        <dbReference type="ARBA" id="ARBA00010065"/>
    </source>
</evidence>